<name>A0ABV5WET7_9BACI</name>
<reference evidence="1 2" key="1">
    <citation type="submission" date="2024-09" db="EMBL/GenBank/DDBJ databases">
        <authorList>
            <person name="Sun Q."/>
            <person name="Mori K."/>
        </authorList>
    </citation>
    <scope>NUCLEOTIDE SEQUENCE [LARGE SCALE GENOMIC DNA]</scope>
    <source>
        <strain evidence="1 2">JCM 11201</strain>
    </source>
</reference>
<accession>A0ABV5WET7</accession>
<proteinExistence type="predicted"/>
<evidence type="ECO:0000313" key="1">
    <source>
        <dbReference type="EMBL" id="MFB9759122.1"/>
    </source>
</evidence>
<protein>
    <submittedName>
        <fullName evidence="1">Uncharacterized protein</fullName>
    </submittedName>
</protein>
<evidence type="ECO:0000313" key="2">
    <source>
        <dbReference type="Proteomes" id="UP001589609"/>
    </source>
</evidence>
<comment type="caution">
    <text evidence="1">The sequence shown here is derived from an EMBL/GenBank/DDBJ whole genome shotgun (WGS) entry which is preliminary data.</text>
</comment>
<dbReference type="EMBL" id="JBHMAF010000060">
    <property type="protein sequence ID" value="MFB9759122.1"/>
    <property type="molecule type" value="Genomic_DNA"/>
</dbReference>
<gene>
    <name evidence="1" type="ORF">ACFFMS_11745</name>
</gene>
<dbReference type="RefSeq" id="WP_379949417.1">
    <property type="nucleotide sequence ID" value="NZ_JBHMAF010000060.1"/>
</dbReference>
<keyword evidence="2" id="KW-1185">Reference proteome</keyword>
<sequence length="40" mass="4700">MLIHTSEWLSLSKEIKLKLIRLAILENKIKSHPQLKNQGF</sequence>
<organism evidence="1 2">
    <name type="scientific">Ectobacillus funiculus</name>
    <dbReference type="NCBI Taxonomy" id="137993"/>
    <lineage>
        <taxon>Bacteria</taxon>
        <taxon>Bacillati</taxon>
        <taxon>Bacillota</taxon>
        <taxon>Bacilli</taxon>
        <taxon>Bacillales</taxon>
        <taxon>Bacillaceae</taxon>
        <taxon>Ectobacillus</taxon>
    </lineage>
</organism>
<dbReference type="Proteomes" id="UP001589609">
    <property type="component" value="Unassembled WGS sequence"/>
</dbReference>